<organism evidence="1 2">
    <name type="scientific">Phototrophicus methaneseepsis</name>
    <dbReference type="NCBI Taxonomy" id="2710758"/>
    <lineage>
        <taxon>Bacteria</taxon>
        <taxon>Bacillati</taxon>
        <taxon>Chloroflexota</taxon>
        <taxon>Candidatus Thermofontia</taxon>
        <taxon>Phototrophicales</taxon>
        <taxon>Phototrophicaceae</taxon>
        <taxon>Phototrophicus</taxon>
    </lineage>
</organism>
<evidence type="ECO:0000313" key="2">
    <source>
        <dbReference type="Proteomes" id="UP000594468"/>
    </source>
</evidence>
<evidence type="ECO:0000313" key="1">
    <source>
        <dbReference type="EMBL" id="QPC83788.1"/>
    </source>
</evidence>
<proteinExistence type="predicted"/>
<gene>
    <name evidence="1" type="ORF">G4Y79_05255</name>
</gene>
<dbReference type="EMBL" id="CP062983">
    <property type="protein sequence ID" value="QPC83788.1"/>
    <property type="molecule type" value="Genomic_DNA"/>
</dbReference>
<sequence>MAITAFSAPPVVSPGDKLNINYANNAIRASLVHLRDVNQSWCQLRYIAPNGVGGGTALANNWVRRPLNQHLGNAANFVGLDVPSSRFTLQPGVWHLRAAAATHYSGDSKLRLYNVSDGMVQDISMSGGVSSLSALPLILETRFGIASSKVFQLELWCSKTQEVTGMGKPSNSGQNELYTIITLDLEGGYSG</sequence>
<keyword evidence="2" id="KW-1185">Reference proteome</keyword>
<dbReference type="RefSeq" id="WP_195171852.1">
    <property type="nucleotide sequence ID" value="NZ_CP062983.1"/>
</dbReference>
<dbReference type="AlphaFoldDB" id="A0A7S8IGA0"/>
<protein>
    <submittedName>
        <fullName evidence="1">Uncharacterized protein</fullName>
    </submittedName>
</protein>
<dbReference type="Proteomes" id="UP000594468">
    <property type="component" value="Chromosome"/>
</dbReference>
<accession>A0A7S8IGA0</accession>
<name>A0A7S8IGA0_9CHLR</name>
<dbReference type="KEGG" id="pmet:G4Y79_05255"/>
<reference evidence="1 2" key="1">
    <citation type="submission" date="2020-02" db="EMBL/GenBank/DDBJ databases">
        <authorList>
            <person name="Zheng R.K."/>
            <person name="Sun C.M."/>
        </authorList>
    </citation>
    <scope>NUCLEOTIDE SEQUENCE [LARGE SCALE GENOMIC DNA]</scope>
    <source>
        <strain evidence="2">rifampicinis</strain>
    </source>
</reference>